<proteinExistence type="predicted"/>
<evidence type="ECO:0000313" key="2">
    <source>
        <dbReference type="Proteomes" id="UP001055879"/>
    </source>
</evidence>
<organism evidence="1 2">
    <name type="scientific">Arctium lappa</name>
    <name type="common">Greater burdock</name>
    <name type="synonym">Lappa major</name>
    <dbReference type="NCBI Taxonomy" id="4217"/>
    <lineage>
        <taxon>Eukaryota</taxon>
        <taxon>Viridiplantae</taxon>
        <taxon>Streptophyta</taxon>
        <taxon>Embryophyta</taxon>
        <taxon>Tracheophyta</taxon>
        <taxon>Spermatophyta</taxon>
        <taxon>Magnoliopsida</taxon>
        <taxon>eudicotyledons</taxon>
        <taxon>Gunneridae</taxon>
        <taxon>Pentapetalae</taxon>
        <taxon>asterids</taxon>
        <taxon>campanulids</taxon>
        <taxon>Asterales</taxon>
        <taxon>Asteraceae</taxon>
        <taxon>Carduoideae</taxon>
        <taxon>Cardueae</taxon>
        <taxon>Arctiinae</taxon>
        <taxon>Arctium</taxon>
    </lineage>
</organism>
<keyword evidence="2" id="KW-1185">Reference proteome</keyword>
<comment type="caution">
    <text evidence="1">The sequence shown here is derived from an EMBL/GenBank/DDBJ whole genome shotgun (WGS) entry which is preliminary data.</text>
</comment>
<protein>
    <submittedName>
        <fullName evidence="1">Uncharacterized protein</fullName>
    </submittedName>
</protein>
<accession>A0ACB8XMP3</accession>
<gene>
    <name evidence="1" type="ORF">L6452_40412</name>
</gene>
<sequence>MQIPPSYVDVVIGIAGSNLSYIRRASGATVTVQETRGVPREMTVEVNGTVSQNFMADAATPQTQTSASMAIINPYGIHIRATFGMKASLVFVT</sequence>
<dbReference type="Proteomes" id="UP001055879">
    <property type="component" value="Linkage Group LG16"/>
</dbReference>
<dbReference type="EMBL" id="CM042062">
    <property type="protein sequence ID" value="KAI3669186.1"/>
    <property type="molecule type" value="Genomic_DNA"/>
</dbReference>
<name>A0ACB8XMP3_ARCLA</name>
<reference evidence="1 2" key="2">
    <citation type="journal article" date="2022" name="Mol. Ecol. Resour.">
        <title>The genomes of chicory, endive, great burdock and yacon provide insights into Asteraceae paleo-polyploidization history and plant inulin production.</title>
        <authorList>
            <person name="Fan W."/>
            <person name="Wang S."/>
            <person name="Wang H."/>
            <person name="Wang A."/>
            <person name="Jiang F."/>
            <person name="Liu H."/>
            <person name="Zhao H."/>
            <person name="Xu D."/>
            <person name="Zhang Y."/>
        </authorList>
    </citation>
    <scope>NUCLEOTIDE SEQUENCE [LARGE SCALE GENOMIC DNA]</scope>
    <source>
        <strain evidence="2">cv. Niubang</strain>
    </source>
</reference>
<evidence type="ECO:0000313" key="1">
    <source>
        <dbReference type="EMBL" id="KAI3669186.1"/>
    </source>
</evidence>
<reference evidence="2" key="1">
    <citation type="journal article" date="2022" name="Mol. Ecol. Resour.">
        <title>The genomes of chicory, endive, great burdock and yacon provide insights into Asteraceae palaeo-polyploidization history and plant inulin production.</title>
        <authorList>
            <person name="Fan W."/>
            <person name="Wang S."/>
            <person name="Wang H."/>
            <person name="Wang A."/>
            <person name="Jiang F."/>
            <person name="Liu H."/>
            <person name="Zhao H."/>
            <person name="Xu D."/>
            <person name="Zhang Y."/>
        </authorList>
    </citation>
    <scope>NUCLEOTIDE SEQUENCE [LARGE SCALE GENOMIC DNA]</scope>
    <source>
        <strain evidence="2">cv. Niubang</strain>
    </source>
</reference>